<dbReference type="PANTHER" id="PTHR31297">
    <property type="entry name" value="GLUCAN ENDO-1,6-BETA-GLUCOSIDASE B"/>
    <property type="match status" value="1"/>
</dbReference>
<feature type="transmembrane region" description="Helical" evidence="16">
    <location>
        <begin position="223"/>
        <end position="244"/>
    </location>
</feature>
<dbReference type="HOGENOM" id="CLU_402517_0_0_1"/>
<keyword evidence="20" id="KW-1185">Reference proteome</keyword>
<evidence type="ECO:0000256" key="2">
    <source>
        <dbReference type="ARBA" id="ARBA00005641"/>
    </source>
</evidence>
<keyword evidence="11" id="KW-0961">Cell wall biogenesis/degradation</keyword>
<dbReference type="Gene3D" id="3.20.20.80">
    <property type="entry name" value="Glycosidases"/>
    <property type="match status" value="1"/>
</dbReference>
<evidence type="ECO:0000256" key="11">
    <source>
        <dbReference type="ARBA" id="ARBA00023316"/>
    </source>
</evidence>
<evidence type="ECO:0000256" key="12">
    <source>
        <dbReference type="ARBA" id="ARBA00036824"/>
    </source>
</evidence>
<keyword evidence="4 16" id="KW-0812">Transmembrane</keyword>
<evidence type="ECO:0000256" key="17">
    <source>
        <dbReference type="SAM" id="SignalP"/>
    </source>
</evidence>
<evidence type="ECO:0000313" key="19">
    <source>
        <dbReference type="EnsemblProtists" id="EOD13518"/>
    </source>
</evidence>
<dbReference type="SUPFAM" id="SSF51445">
    <property type="entry name" value="(Trans)glycosidases"/>
    <property type="match status" value="1"/>
</dbReference>
<evidence type="ECO:0000313" key="20">
    <source>
        <dbReference type="Proteomes" id="UP000013827"/>
    </source>
</evidence>
<evidence type="ECO:0000256" key="9">
    <source>
        <dbReference type="ARBA" id="ARBA00023180"/>
    </source>
</evidence>
<sequence length="684" mass="74655">MLVVSVVASLLSVAFAAATQSNVCRGYPTSSPKPVRATMQATIAAGAAAAVLSLARGSGRWILPAILLALSPVRWRRSNDAKAVPYHGRRCSFLRASLLSVAPSVLGVVSILVGILLARPGAGIAAVPLGLWLAHTVDSARALSIAALPSCSSPRAFLGRAVLWSVVIMPPSLLGAVADPAAFALRPASFCEAARRRSLVALMVACGMAAEVVAGTWDSAGGSIALYALLGAALLTEAALAWWYPVTVAAVCDASSRRGGAVKAEEAPQRRRSRRLLQRCGQGARAALAFSTYGVALFLLAMWVSTHDPAAARWAERHPQLRGVNLGGWLVGERWLNYKWQGDGFIFHPNSSESEEPDYYQTSLARQNDNATAAILEHRDKWFTRETLLDIAARGVESVRVPFGYWLTVASEEQAYPYLRGRGLGYLDDVLDWAEEANLTVMLDLHAAPGSQSGEQQSGRLSHDWRPEDWDAEGSLAAIETVAERFANRSCIIAVELLNEPLLDAARALDFYQRGAKAVRRHMGADVAVVINLYRAQSIFTHAWGSFDWNLPARRFPNVLYDFHVYTCFHYAAWMPLWFSTGPLVELYTAAISLTFRPTLVGEFSNCVGDWYGRGGRDFDELSREGRAAMYSGFGRRQVAGIFRGDRSAAAFFWTWYHPDVDDVDALSQWDLKYVLEQGLLPGF</sequence>
<name>A0A0D3IQI3_EMIH1</name>
<dbReference type="GO" id="GO:0005576">
    <property type="term" value="C:extracellular region"/>
    <property type="evidence" value="ECO:0007669"/>
    <property type="project" value="TreeGrafter"/>
</dbReference>
<feature type="transmembrane region" description="Helical" evidence="16">
    <location>
        <begin position="162"/>
        <end position="185"/>
    </location>
</feature>
<dbReference type="GO" id="GO:0005886">
    <property type="term" value="C:plasma membrane"/>
    <property type="evidence" value="ECO:0007669"/>
    <property type="project" value="UniProtKB-SubCell"/>
</dbReference>
<dbReference type="EnsemblProtists" id="EOD13518">
    <property type="protein sequence ID" value="EOD13518"/>
    <property type="gene ID" value="EMIHUDRAFT_103819"/>
</dbReference>
<dbReference type="PANTHER" id="PTHR31297:SF34">
    <property type="entry name" value="GLUCAN 1,3-BETA-GLUCOSIDASE 2"/>
    <property type="match status" value="1"/>
</dbReference>
<dbReference type="GO" id="GO:0004338">
    <property type="term" value="F:glucan exo-1,3-beta-glucosidase activity"/>
    <property type="evidence" value="ECO:0007669"/>
    <property type="project" value="UniProtKB-EC"/>
</dbReference>
<keyword evidence="10" id="KW-0326">Glycosidase</keyword>
<dbReference type="InterPro" id="IPR050386">
    <property type="entry name" value="Glycosyl_hydrolase_5"/>
</dbReference>
<accession>A0A0D3IQI3</accession>
<dbReference type="Proteomes" id="UP000013827">
    <property type="component" value="Unassembled WGS sequence"/>
</dbReference>
<dbReference type="AlphaFoldDB" id="A0A0D3IQI3"/>
<evidence type="ECO:0000256" key="3">
    <source>
        <dbReference type="ARBA" id="ARBA00022475"/>
    </source>
</evidence>
<dbReference type="RefSeq" id="XP_005765947.1">
    <property type="nucleotide sequence ID" value="XM_005765890.1"/>
</dbReference>
<evidence type="ECO:0000256" key="8">
    <source>
        <dbReference type="ARBA" id="ARBA00023136"/>
    </source>
</evidence>
<evidence type="ECO:0000256" key="10">
    <source>
        <dbReference type="ARBA" id="ARBA00023295"/>
    </source>
</evidence>
<evidence type="ECO:0000256" key="1">
    <source>
        <dbReference type="ARBA" id="ARBA00004401"/>
    </source>
</evidence>
<keyword evidence="17" id="KW-0732">Signal</keyword>
<feature type="domain" description="Glycoside hydrolase family 5" evidence="18">
    <location>
        <begin position="384"/>
        <end position="572"/>
    </location>
</feature>
<dbReference type="InterPro" id="IPR001547">
    <property type="entry name" value="Glyco_hydro_5"/>
</dbReference>
<dbReference type="GeneID" id="17259654"/>
<dbReference type="GO" id="GO:0009251">
    <property type="term" value="P:glucan catabolic process"/>
    <property type="evidence" value="ECO:0007669"/>
    <property type="project" value="TreeGrafter"/>
</dbReference>
<dbReference type="GO" id="GO:0009986">
    <property type="term" value="C:cell surface"/>
    <property type="evidence" value="ECO:0007669"/>
    <property type="project" value="TreeGrafter"/>
</dbReference>
<dbReference type="InterPro" id="IPR017853">
    <property type="entry name" value="GH"/>
</dbReference>
<reference evidence="19" key="2">
    <citation type="submission" date="2024-10" db="UniProtKB">
        <authorList>
            <consortium name="EnsemblProtists"/>
        </authorList>
    </citation>
    <scope>IDENTIFICATION</scope>
</reference>
<evidence type="ECO:0000256" key="15">
    <source>
        <dbReference type="ARBA" id="ARBA00041260"/>
    </source>
</evidence>
<comment type="similarity">
    <text evidence="2">Belongs to the glycosyl hydrolase 5 (cellulase A) family.</text>
</comment>
<feature type="chain" id="PRO_5044272815" description="glucan 1,3-beta-glucosidase" evidence="17">
    <location>
        <begin position="17"/>
        <end position="684"/>
    </location>
</feature>
<feature type="signal peptide" evidence="17">
    <location>
        <begin position="1"/>
        <end position="16"/>
    </location>
</feature>
<evidence type="ECO:0000256" key="14">
    <source>
        <dbReference type="ARBA" id="ARBA00038929"/>
    </source>
</evidence>
<proteinExistence type="inferred from homology"/>
<evidence type="ECO:0000256" key="5">
    <source>
        <dbReference type="ARBA" id="ARBA00022801"/>
    </source>
</evidence>
<feature type="transmembrane region" description="Helical" evidence="16">
    <location>
        <begin position="284"/>
        <end position="304"/>
    </location>
</feature>
<dbReference type="STRING" id="2903.R1BTS6"/>
<keyword evidence="3" id="KW-1003">Cell membrane</keyword>
<evidence type="ECO:0000256" key="4">
    <source>
        <dbReference type="ARBA" id="ARBA00022692"/>
    </source>
</evidence>
<feature type="transmembrane region" description="Helical" evidence="16">
    <location>
        <begin position="96"/>
        <end position="118"/>
    </location>
</feature>
<evidence type="ECO:0000259" key="18">
    <source>
        <dbReference type="Pfam" id="PF00150"/>
    </source>
</evidence>
<keyword evidence="7 16" id="KW-1133">Transmembrane helix</keyword>
<dbReference type="PaxDb" id="2903-EOD13518"/>
<keyword evidence="5" id="KW-0378">Hydrolase</keyword>
<comment type="subcellular location">
    <subcellularLocation>
        <location evidence="1">Cell membrane</location>
        <topology evidence="1">Single-pass type II membrane protein</topology>
    </subcellularLocation>
</comment>
<keyword evidence="9" id="KW-0325">Glycoprotein</keyword>
<keyword evidence="8 16" id="KW-0472">Membrane</keyword>
<dbReference type="Pfam" id="PF00150">
    <property type="entry name" value="Cellulase"/>
    <property type="match status" value="1"/>
</dbReference>
<evidence type="ECO:0000256" key="16">
    <source>
        <dbReference type="SAM" id="Phobius"/>
    </source>
</evidence>
<organism evidence="19 20">
    <name type="scientific">Emiliania huxleyi (strain CCMP1516)</name>
    <dbReference type="NCBI Taxonomy" id="280463"/>
    <lineage>
        <taxon>Eukaryota</taxon>
        <taxon>Haptista</taxon>
        <taxon>Haptophyta</taxon>
        <taxon>Prymnesiophyceae</taxon>
        <taxon>Isochrysidales</taxon>
        <taxon>Noelaerhabdaceae</taxon>
        <taxon>Emiliania</taxon>
    </lineage>
</organism>
<keyword evidence="6" id="KW-0735">Signal-anchor</keyword>
<evidence type="ECO:0000256" key="6">
    <source>
        <dbReference type="ARBA" id="ARBA00022968"/>
    </source>
</evidence>
<protein>
    <recommendedName>
        <fullName evidence="14">glucan 1,3-beta-glucosidase</fullName>
        <ecNumber evidence="14">3.2.1.58</ecNumber>
    </recommendedName>
    <alternativeName>
        <fullName evidence="15">Exo-1,3-beta-glucanase D</fullName>
    </alternativeName>
</protein>
<dbReference type="eggNOG" id="ENOG502QPYU">
    <property type="taxonomic scope" value="Eukaryota"/>
</dbReference>
<dbReference type="KEGG" id="ehx:EMIHUDRAFT_103819"/>
<evidence type="ECO:0000256" key="13">
    <source>
        <dbReference type="ARBA" id="ARBA00037126"/>
    </source>
</evidence>
<comment type="function">
    <text evidence="13">Glucosidase involved in the degradation of cellulosic biomass. Active on lichenan.</text>
</comment>
<comment type="catalytic activity">
    <reaction evidence="12">
        <text>Successive hydrolysis of beta-D-glucose units from the non-reducing ends of (1-&gt;3)-beta-D-glucans, releasing alpha-glucose.</text>
        <dbReference type="EC" id="3.2.1.58"/>
    </reaction>
</comment>
<reference evidence="20" key="1">
    <citation type="journal article" date="2013" name="Nature">
        <title>Pan genome of the phytoplankton Emiliania underpins its global distribution.</title>
        <authorList>
            <person name="Read B.A."/>
            <person name="Kegel J."/>
            <person name="Klute M.J."/>
            <person name="Kuo A."/>
            <person name="Lefebvre S.C."/>
            <person name="Maumus F."/>
            <person name="Mayer C."/>
            <person name="Miller J."/>
            <person name="Monier A."/>
            <person name="Salamov A."/>
            <person name="Young J."/>
            <person name="Aguilar M."/>
            <person name="Claverie J.M."/>
            <person name="Frickenhaus S."/>
            <person name="Gonzalez K."/>
            <person name="Herman E.K."/>
            <person name="Lin Y.C."/>
            <person name="Napier J."/>
            <person name="Ogata H."/>
            <person name="Sarno A.F."/>
            <person name="Shmutz J."/>
            <person name="Schroeder D."/>
            <person name="de Vargas C."/>
            <person name="Verret F."/>
            <person name="von Dassow P."/>
            <person name="Valentin K."/>
            <person name="Van de Peer Y."/>
            <person name="Wheeler G."/>
            <person name="Dacks J.B."/>
            <person name="Delwiche C.F."/>
            <person name="Dyhrman S.T."/>
            <person name="Glockner G."/>
            <person name="John U."/>
            <person name="Richards T."/>
            <person name="Worden A.Z."/>
            <person name="Zhang X."/>
            <person name="Grigoriev I.V."/>
            <person name="Allen A.E."/>
            <person name="Bidle K."/>
            <person name="Borodovsky M."/>
            <person name="Bowler C."/>
            <person name="Brownlee C."/>
            <person name="Cock J.M."/>
            <person name="Elias M."/>
            <person name="Gladyshev V.N."/>
            <person name="Groth M."/>
            <person name="Guda C."/>
            <person name="Hadaegh A."/>
            <person name="Iglesias-Rodriguez M.D."/>
            <person name="Jenkins J."/>
            <person name="Jones B.M."/>
            <person name="Lawson T."/>
            <person name="Leese F."/>
            <person name="Lindquist E."/>
            <person name="Lobanov A."/>
            <person name="Lomsadze A."/>
            <person name="Malik S.B."/>
            <person name="Marsh M.E."/>
            <person name="Mackinder L."/>
            <person name="Mock T."/>
            <person name="Mueller-Roeber B."/>
            <person name="Pagarete A."/>
            <person name="Parker M."/>
            <person name="Probert I."/>
            <person name="Quesneville H."/>
            <person name="Raines C."/>
            <person name="Rensing S.A."/>
            <person name="Riano-Pachon D.M."/>
            <person name="Richier S."/>
            <person name="Rokitta S."/>
            <person name="Shiraiwa Y."/>
            <person name="Soanes D.M."/>
            <person name="van der Giezen M."/>
            <person name="Wahlund T.M."/>
            <person name="Williams B."/>
            <person name="Wilson W."/>
            <person name="Wolfe G."/>
            <person name="Wurch L.L."/>
        </authorList>
    </citation>
    <scope>NUCLEOTIDE SEQUENCE</scope>
</reference>
<dbReference type="GO" id="GO:0071555">
    <property type="term" value="P:cell wall organization"/>
    <property type="evidence" value="ECO:0007669"/>
    <property type="project" value="UniProtKB-KW"/>
</dbReference>
<dbReference type="EC" id="3.2.1.58" evidence="14"/>
<evidence type="ECO:0000256" key="7">
    <source>
        <dbReference type="ARBA" id="ARBA00022989"/>
    </source>
</evidence>
<dbReference type="PROSITE" id="PS00659">
    <property type="entry name" value="GLYCOSYL_HYDROL_F5"/>
    <property type="match status" value="1"/>
</dbReference>
<dbReference type="InterPro" id="IPR018087">
    <property type="entry name" value="Glyco_hydro_5_CS"/>
</dbReference>
<feature type="transmembrane region" description="Helical" evidence="16">
    <location>
        <begin position="197"/>
        <end position="217"/>
    </location>
</feature>
<feature type="transmembrane region" description="Helical" evidence="16">
    <location>
        <begin position="37"/>
        <end position="55"/>
    </location>
</feature>